<evidence type="ECO:0000256" key="3">
    <source>
        <dbReference type="ARBA" id="ARBA00022723"/>
    </source>
</evidence>
<dbReference type="InterPro" id="IPR016047">
    <property type="entry name" value="M23ase_b-sheet_dom"/>
</dbReference>
<keyword evidence="5" id="KW-0862">Zinc</keyword>
<evidence type="ECO:0000256" key="2">
    <source>
        <dbReference type="ARBA" id="ARBA00022670"/>
    </source>
</evidence>
<evidence type="ECO:0000256" key="5">
    <source>
        <dbReference type="ARBA" id="ARBA00022833"/>
    </source>
</evidence>
<gene>
    <name evidence="9" type="ORF">F0U60_13030</name>
</gene>
<dbReference type="EMBL" id="CP043494">
    <property type="protein sequence ID" value="WNG44915.1"/>
    <property type="molecule type" value="Genomic_DNA"/>
</dbReference>
<evidence type="ECO:0000259" key="8">
    <source>
        <dbReference type="Pfam" id="PF01551"/>
    </source>
</evidence>
<evidence type="ECO:0000256" key="6">
    <source>
        <dbReference type="ARBA" id="ARBA00023049"/>
    </source>
</evidence>
<accession>A0ABY9WMT5</accession>
<name>A0ABY9WMT5_9BACT</name>
<feature type="chain" id="PRO_5047431353" evidence="7">
    <location>
        <begin position="22"/>
        <end position="391"/>
    </location>
</feature>
<dbReference type="Proteomes" id="UP001611383">
    <property type="component" value="Chromosome"/>
</dbReference>
<dbReference type="Gene3D" id="3.10.450.350">
    <property type="match status" value="1"/>
</dbReference>
<dbReference type="Pfam" id="PF01551">
    <property type="entry name" value="Peptidase_M23"/>
    <property type="match status" value="1"/>
</dbReference>
<proteinExistence type="predicted"/>
<keyword evidence="10" id="KW-1185">Reference proteome</keyword>
<keyword evidence="2" id="KW-0645">Protease</keyword>
<comment type="cofactor">
    <cofactor evidence="1">
        <name>Zn(2+)</name>
        <dbReference type="ChEBI" id="CHEBI:29105"/>
    </cofactor>
</comment>
<dbReference type="Gene3D" id="2.70.70.10">
    <property type="entry name" value="Glucose Permease (Domain IIA)"/>
    <property type="match status" value="1"/>
</dbReference>
<keyword evidence="4" id="KW-0378">Hydrolase</keyword>
<dbReference type="SUPFAM" id="SSF51261">
    <property type="entry name" value="Duplicated hybrid motif"/>
    <property type="match status" value="1"/>
</dbReference>
<dbReference type="PANTHER" id="PTHR21666">
    <property type="entry name" value="PEPTIDASE-RELATED"/>
    <property type="match status" value="1"/>
</dbReference>
<dbReference type="CDD" id="cd12797">
    <property type="entry name" value="M23_peptidase"/>
    <property type="match status" value="1"/>
</dbReference>
<feature type="signal peptide" evidence="7">
    <location>
        <begin position="1"/>
        <end position="21"/>
    </location>
</feature>
<protein>
    <submittedName>
        <fullName evidence="9">M23 family metallopeptidase</fullName>
    </submittedName>
</protein>
<dbReference type="InterPro" id="IPR011055">
    <property type="entry name" value="Dup_hybrid_motif"/>
</dbReference>
<evidence type="ECO:0000256" key="7">
    <source>
        <dbReference type="SAM" id="SignalP"/>
    </source>
</evidence>
<reference evidence="9 10" key="1">
    <citation type="submission" date="2019-08" db="EMBL/GenBank/DDBJ databases">
        <title>Archangium and Cystobacter genomes.</title>
        <authorList>
            <person name="Chen I.-C.K."/>
            <person name="Wielgoss S."/>
        </authorList>
    </citation>
    <scope>NUCLEOTIDE SEQUENCE [LARGE SCALE GENOMIC DNA]</scope>
    <source>
        <strain evidence="9 10">Cbm 6</strain>
    </source>
</reference>
<sequence>MRLASAFLCLGLLFAAPFAEASTRYIVKNRRIEPNQPLAVALEEAGLPPEQTTALIAALEGVFDFRKSRVGDQFRLVIREGELDFFGYRQSAVDEWQVRRDGDKYIGSKRAIEVEKQVALVSLEINNSLYEAALAAGEDPIIGMVLADVFAWDIDFYRDVRKGDRARALVEKFVSKGRILRYGEVLAATYEGESVGSKRVFRYELPDGKASFFQEDGASARKAFLKSPLKYAHVTSGFGSRFHPVLQYVKAHNGVDYAASIGTPVWAVADGTVTVANNTGAGGNTVCLRHTNGFETCYLHLSKYGAGVRVGARVSQKQVIAYSGNTGRSTGPHLHYALKRGGRYVNPLNQNFPRTEPLPKHLMADFHAKIAPMAQQLDAVSVAAAGVGAQQ</sequence>
<dbReference type="InterPro" id="IPR050570">
    <property type="entry name" value="Cell_wall_metabolism_enzyme"/>
</dbReference>
<evidence type="ECO:0000256" key="1">
    <source>
        <dbReference type="ARBA" id="ARBA00001947"/>
    </source>
</evidence>
<feature type="domain" description="M23ase beta-sheet core" evidence="8">
    <location>
        <begin position="251"/>
        <end position="347"/>
    </location>
</feature>
<keyword evidence="6" id="KW-0482">Metalloprotease</keyword>
<keyword evidence="3" id="KW-0479">Metal-binding</keyword>
<dbReference type="RefSeq" id="WP_395818680.1">
    <property type="nucleotide sequence ID" value="NZ_CP043494.1"/>
</dbReference>
<organism evidence="9 10">
    <name type="scientific">Archangium minus</name>
    <dbReference type="NCBI Taxonomy" id="83450"/>
    <lineage>
        <taxon>Bacteria</taxon>
        <taxon>Pseudomonadati</taxon>
        <taxon>Myxococcota</taxon>
        <taxon>Myxococcia</taxon>
        <taxon>Myxococcales</taxon>
        <taxon>Cystobacterineae</taxon>
        <taxon>Archangiaceae</taxon>
        <taxon>Archangium</taxon>
    </lineage>
</organism>
<evidence type="ECO:0000313" key="9">
    <source>
        <dbReference type="EMBL" id="WNG44915.1"/>
    </source>
</evidence>
<dbReference type="PANTHER" id="PTHR21666:SF288">
    <property type="entry name" value="CELL DIVISION PROTEIN YTFB"/>
    <property type="match status" value="1"/>
</dbReference>
<keyword evidence="7" id="KW-0732">Signal</keyword>
<evidence type="ECO:0000256" key="4">
    <source>
        <dbReference type="ARBA" id="ARBA00022801"/>
    </source>
</evidence>
<evidence type="ECO:0000313" key="10">
    <source>
        <dbReference type="Proteomes" id="UP001611383"/>
    </source>
</evidence>